<accession>A0A1H5PG85</accession>
<dbReference type="OrthoDB" id="1357696at2"/>
<organism evidence="1 2">
    <name type="scientific">Salinimicrobium catena</name>
    <dbReference type="NCBI Taxonomy" id="390640"/>
    <lineage>
        <taxon>Bacteria</taxon>
        <taxon>Pseudomonadati</taxon>
        <taxon>Bacteroidota</taxon>
        <taxon>Flavobacteriia</taxon>
        <taxon>Flavobacteriales</taxon>
        <taxon>Flavobacteriaceae</taxon>
        <taxon>Salinimicrobium</taxon>
    </lineage>
</organism>
<name>A0A1H5PG85_9FLAO</name>
<dbReference type="PROSITE" id="PS51257">
    <property type="entry name" value="PROKAR_LIPOPROTEIN"/>
    <property type="match status" value="1"/>
</dbReference>
<sequence length="275" mass="32187">MMKKILLLTLIVLIFACKNSESEISNNQIEKEFYADGKYDYKLTFHKNEFDSIVYKYPDGKIYKTGKIKNQNKIGNWLIYDSLNDLREIREYFIVNDSSYLNRVFHLKNGDTLANKKSLITHQPEFIADTLNFNYTTYNFIKVLSKDTINLNEPFSAYAYNGSPTLRNLNSQILVLVGKEKNNINSDFSNLEEVKLDTFYNVNTDAINQPNFTGYDWKQVAVFGRWFKTPGEKTIRGYVLEYAKGPFTDTILNKNNVDSLTTKTYFERKVFIRER</sequence>
<dbReference type="SUPFAM" id="SSF82185">
    <property type="entry name" value="Histone H3 K4-specific methyltransferase SET7/9 N-terminal domain"/>
    <property type="match status" value="1"/>
</dbReference>
<dbReference type="STRING" id="390640.SAMN04488034_1176"/>
<reference evidence="1 2" key="1">
    <citation type="submission" date="2016-10" db="EMBL/GenBank/DDBJ databases">
        <authorList>
            <person name="de Groot N.N."/>
        </authorList>
    </citation>
    <scope>NUCLEOTIDE SEQUENCE [LARGE SCALE GENOMIC DNA]</scope>
    <source>
        <strain evidence="1 2">DSM 23553</strain>
    </source>
</reference>
<gene>
    <name evidence="1" type="ORF">SAMN04488034_1176</name>
</gene>
<evidence type="ECO:0000313" key="2">
    <source>
        <dbReference type="Proteomes" id="UP000199448"/>
    </source>
</evidence>
<proteinExistence type="predicted"/>
<dbReference type="AlphaFoldDB" id="A0A1H5PG85"/>
<dbReference type="EMBL" id="FNUG01000017">
    <property type="protein sequence ID" value="SEF12932.1"/>
    <property type="molecule type" value="Genomic_DNA"/>
</dbReference>
<keyword evidence="2" id="KW-1185">Reference proteome</keyword>
<protein>
    <submittedName>
        <fullName evidence="1">Uncharacterized protein</fullName>
    </submittedName>
</protein>
<dbReference type="Proteomes" id="UP000199448">
    <property type="component" value="Unassembled WGS sequence"/>
</dbReference>
<evidence type="ECO:0000313" key="1">
    <source>
        <dbReference type="EMBL" id="SEF12932.1"/>
    </source>
</evidence>
<dbReference type="RefSeq" id="WP_093114480.1">
    <property type="nucleotide sequence ID" value="NZ_FNGG01000017.1"/>
</dbReference>